<dbReference type="PANTHER" id="PTHR33164:SF89">
    <property type="entry name" value="MARR FAMILY REGULATORY PROTEIN"/>
    <property type="match status" value="1"/>
</dbReference>
<dbReference type="PROSITE" id="PS50995">
    <property type="entry name" value="HTH_MARR_2"/>
    <property type="match status" value="1"/>
</dbReference>
<evidence type="ECO:0000259" key="4">
    <source>
        <dbReference type="PROSITE" id="PS50995"/>
    </source>
</evidence>
<dbReference type="PRINTS" id="PR00598">
    <property type="entry name" value="HTHMARR"/>
</dbReference>
<dbReference type="RefSeq" id="WP_142508300.1">
    <property type="nucleotide sequence ID" value="NZ_SADV01000005.1"/>
</dbReference>
<dbReference type="GO" id="GO:0003677">
    <property type="term" value="F:DNA binding"/>
    <property type="evidence" value="ECO:0007669"/>
    <property type="project" value="UniProtKB-KW"/>
</dbReference>
<evidence type="ECO:0000313" key="6">
    <source>
        <dbReference type="Proteomes" id="UP000317944"/>
    </source>
</evidence>
<feature type="domain" description="HTH marR-type" evidence="4">
    <location>
        <begin position="1"/>
        <end position="145"/>
    </location>
</feature>
<dbReference type="SUPFAM" id="SSF46785">
    <property type="entry name" value="Winged helix' DNA-binding domain"/>
    <property type="match status" value="1"/>
</dbReference>
<comment type="caution">
    <text evidence="5">The sequence shown here is derived from an EMBL/GenBank/DDBJ whole genome shotgun (WGS) entry which is preliminary data.</text>
</comment>
<reference evidence="5 6" key="1">
    <citation type="submission" date="2018-03" db="EMBL/GenBank/DDBJ databases">
        <title>Aerobic endospore-forming bacteria genome sequencing and assembly.</title>
        <authorList>
            <person name="Cavalcante D.A."/>
            <person name="Driks A."/>
            <person name="Putonti C."/>
            <person name="De-Souza M.T."/>
        </authorList>
    </citation>
    <scope>NUCLEOTIDE SEQUENCE [LARGE SCALE GENOMIC DNA]</scope>
    <source>
        <strain evidence="5 6">SDF0037</strain>
    </source>
</reference>
<evidence type="ECO:0000256" key="2">
    <source>
        <dbReference type="ARBA" id="ARBA00023125"/>
    </source>
</evidence>
<dbReference type="PANTHER" id="PTHR33164">
    <property type="entry name" value="TRANSCRIPTIONAL REGULATOR, MARR FAMILY"/>
    <property type="match status" value="1"/>
</dbReference>
<gene>
    <name evidence="5" type="ORF">C7Y47_08040</name>
</gene>
<dbReference type="GO" id="GO:0006950">
    <property type="term" value="P:response to stress"/>
    <property type="evidence" value="ECO:0007669"/>
    <property type="project" value="TreeGrafter"/>
</dbReference>
<keyword evidence="1" id="KW-0805">Transcription regulation</keyword>
<dbReference type="SMART" id="SM00347">
    <property type="entry name" value="HTH_MARR"/>
    <property type="match status" value="1"/>
</dbReference>
<dbReference type="PROSITE" id="PS01117">
    <property type="entry name" value="HTH_MARR_1"/>
    <property type="match status" value="1"/>
</dbReference>
<dbReference type="Pfam" id="PF12802">
    <property type="entry name" value="MarR_2"/>
    <property type="match status" value="1"/>
</dbReference>
<keyword evidence="3" id="KW-0804">Transcription</keyword>
<dbReference type="InterPro" id="IPR039422">
    <property type="entry name" value="MarR/SlyA-like"/>
</dbReference>
<dbReference type="InterPro" id="IPR036388">
    <property type="entry name" value="WH-like_DNA-bd_sf"/>
</dbReference>
<dbReference type="OrthoDB" id="1644269at2"/>
<organism evidence="5 6">
    <name type="scientific">Lysinibacillus sphaericus</name>
    <name type="common">Bacillus sphaericus</name>
    <dbReference type="NCBI Taxonomy" id="1421"/>
    <lineage>
        <taxon>Bacteria</taxon>
        <taxon>Bacillati</taxon>
        <taxon>Bacillota</taxon>
        <taxon>Bacilli</taxon>
        <taxon>Bacillales</taxon>
        <taxon>Bacillaceae</taxon>
        <taxon>Lysinibacillus</taxon>
    </lineage>
</organism>
<keyword evidence="2" id="KW-0238">DNA-binding</keyword>
<dbReference type="InterPro" id="IPR036390">
    <property type="entry name" value="WH_DNA-bd_sf"/>
</dbReference>
<proteinExistence type="predicted"/>
<protein>
    <submittedName>
        <fullName evidence="5">MarR family transcriptional regulator</fullName>
    </submittedName>
</protein>
<evidence type="ECO:0000313" key="5">
    <source>
        <dbReference type="EMBL" id="TQR35191.1"/>
    </source>
</evidence>
<sequence>MDLQLLLKELHFMQQSYATLFSVVNKVQIKGDEYLEVLTSRQHMALIAIAHLPVANTTLVNIAKKLGTTKQTANKLITSLVKKGYVQTVPSKLDKRSINVEITSEGKTALIACSEKSTYFLADIFKDFTTEEIETLWKLLQKLYRFDGEELDGYEETVNMEIEEPKQISDFQERVFTELLKRRNGDEERRD</sequence>
<dbReference type="Proteomes" id="UP000317944">
    <property type="component" value="Unassembled WGS sequence"/>
</dbReference>
<dbReference type="AlphaFoldDB" id="A0A544UMW4"/>
<dbReference type="InterPro" id="IPR000835">
    <property type="entry name" value="HTH_MarR-typ"/>
</dbReference>
<evidence type="ECO:0000256" key="3">
    <source>
        <dbReference type="ARBA" id="ARBA00023163"/>
    </source>
</evidence>
<evidence type="ECO:0000256" key="1">
    <source>
        <dbReference type="ARBA" id="ARBA00023015"/>
    </source>
</evidence>
<accession>A0A544UMW4</accession>
<dbReference type="Gene3D" id="1.10.10.10">
    <property type="entry name" value="Winged helix-like DNA-binding domain superfamily/Winged helix DNA-binding domain"/>
    <property type="match status" value="1"/>
</dbReference>
<dbReference type="EMBL" id="SADV01000005">
    <property type="protein sequence ID" value="TQR35191.1"/>
    <property type="molecule type" value="Genomic_DNA"/>
</dbReference>
<dbReference type="GO" id="GO:0003700">
    <property type="term" value="F:DNA-binding transcription factor activity"/>
    <property type="evidence" value="ECO:0007669"/>
    <property type="project" value="InterPro"/>
</dbReference>
<dbReference type="InterPro" id="IPR023187">
    <property type="entry name" value="Tscrpt_reg_MarR-type_CS"/>
</dbReference>
<name>A0A544UMW4_LYSSH</name>